<dbReference type="InterPro" id="IPR022742">
    <property type="entry name" value="Hydrolase_4"/>
</dbReference>
<dbReference type="AlphaFoldDB" id="A0A1Y5HYS8"/>
<evidence type="ECO:0000313" key="3">
    <source>
        <dbReference type="Proteomes" id="UP000227088"/>
    </source>
</evidence>
<accession>A0A1Y5HYS8</accession>
<dbReference type="Pfam" id="PF12146">
    <property type="entry name" value="Hydrolase_4"/>
    <property type="match status" value="1"/>
</dbReference>
<evidence type="ECO:0000259" key="1">
    <source>
        <dbReference type="Pfam" id="PF12146"/>
    </source>
</evidence>
<dbReference type="PANTHER" id="PTHR12277:SF81">
    <property type="entry name" value="PROTEIN ABHD13"/>
    <property type="match status" value="1"/>
</dbReference>
<protein>
    <recommendedName>
        <fullName evidence="1">Serine aminopeptidase S33 domain-containing protein</fullName>
    </recommendedName>
</protein>
<organism evidence="2 3">
    <name type="scientific">Oleispira antarctica</name>
    <dbReference type="NCBI Taxonomy" id="188908"/>
    <lineage>
        <taxon>Bacteria</taxon>
        <taxon>Pseudomonadati</taxon>
        <taxon>Pseudomonadota</taxon>
        <taxon>Gammaproteobacteria</taxon>
        <taxon>Oceanospirillales</taxon>
        <taxon>Oceanospirillaceae</taxon>
        <taxon>Oleispira</taxon>
    </lineage>
</organism>
<dbReference type="Proteomes" id="UP000227088">
    <property type="component" value="Unassembled WGS sequence"/>
</dbReference>
<dbReference type="SUPFAM" id="SSF53474">
    <property type="entry name" value="alpha/beta-Hydrolases"/>
    <property type="match status" value="1"/>
</dbReference>
<name>A0A1Y5HYS8_OLEAN</name>
<gene>
    <name evidence="2" type="ORF">A9R00_08390</name>
</gene>
<feature type="domain" description="Serine aminopeptidase S33" evidence="1">
    <location>
        <begin position="63"/>
        <end position="195"/>
    </location>
</feature>
<sequence>MLQLTACSNLTSLFFYPQQEYLRTPNDINLAYEEVNTITADGTQISSWFLPAIVADKQADNSPIVLFLHGNAENISTHIGSVYWLPEQGVNVFLLDYRGFGHSQGDPYIPAIFEDVESSLIWLRKRFPERKIFIFGQSIGSAIATTSMALFKDEYQLSGLILDASFTGYRDIAQDVTGSHVISWLVWPFTWLLPTKWDPQEHIADISPSPILMFHSEADSVLPYDLGLELYDEALQPKEWQPSKGGHIQTFNFEEYRKIFVKFLI</sequence>
<proteinExistence type="predicted"/>
<dbReference type="EMBL" id="MABE01000484">
    <property type="protein sequence ID" value="OUS39975.1"/>
    <property type="molecule type" value="Genomic_DNA"/>
</dbReference>
<comment type="caution">
    <text evidence="2">The sequence shown here is derived from an EMBL/GenBank/DDBJ whole genome shotgun (WGS) entry which is preliminary data.</text>
</comment>
<evidence type="ECO:0000313" key="2">
    <source>
        <dbReference type="EMBL" id="OUS39975.1"/>
    </source>
</evidence>
<dbReference type="PANTHER" id="PTHR12277">
    <property type="entry name" value="ALPHA/BETA HYDROLASE DOMAIN-CONTAINING PROTEIN"/>
    <property type="match status" value="1"/>
</dbReference>
<dbReference type="Gene3D" id="3.40.50.1820">
    <property type="entry name" value="alpha/beta hydrolase"/>
    <property type="match status" value="1"/>
</dbReference>
<reference evidence="3" key="1">
    <citation type="journal article" date="2017" name="Proc. Natl. Acad. Sci. U.S.A.">
        <title>Simulation of Deepwater Horizon oil plume reveals substrate specialization within a complex community of hydrocarbon degraders.</title>
        <authorList>
            <person name="Hu P."/>
            <person name="Dubinsky E.A."/>
            <person name="Probst A.J."/>
            <person name="Wang J."/>
            <person name="Sieber C.M.K."/>
            <person name="Tom L.M."/>
            <person name="Gardinali P."/>
            <person name="Banfield J.F."/>
            <person name="Atlas R.M."/>
            <person name="Andersen G.L."/>
        </authorList>
    </citation>
    <scope>NUCLEOTIDE SEQUENCE [LARGE SCALE GENOMIC DNA]</scope>
</reference>
<dbReference type="InterPro" id="IPR029058">
    <property type="entry name" value="AB_hydrolase_fold"/>
</dbReference>